<dbReference type="RefSeq" id="WP_341468758.1">
    <property type="nucleotide sequence ID" value="NZ_CP128399.1"/>
</dbReference>
<evidence type="ECO:0000313" key="5">
    <source>
        <dbReference type="Proteomes" id="UP001431572"/>
    </source>
</evidence>
<feature type="transmembrane region" description="Helical" evidence="1">
    <location>
        <begin position="269"/>
        <end position="293"/>
    </location>
</feature>
<sequence length="425" mass="48120">MWKKHPLTRFIFGFSLALILGLGLGVAYIIGEDYWSDGSNPPVVVEGKIANKSPRSYPRNNNGSFDLIESNTGSLISHFELRSEMIRQIQNGQNVLISMSPHIHHIYSLNVENLGELVQDEWVAGVLFQEYQAPAFWTVACIIILIVFILIYALVKLADWLLPPYRKRGIVVARIEQADFNAAGYGLLLRSLPAPKARKNLRFELNEKDFLSTDGVDFVEVCYTPLFQFVREVKILRRDDFELEQLLVLEQEQRKAINLRYMPGWQQKLALLSDGIIATALFSGGALCLFNSIPSWLDSNFSNYGATAERFLLPGTAIFLFCMGLLFSVNFLRKLKDLKAPKKITIGPVLSKWRVNGGTNDTRRQIVVADGGLESGSDGVRKFEISNFLFDELQVGDVVEIEHTPRLRFIVRLEVKGHQELLREV</sequence>
<accession>A0A8T7LSI2</accession>
<evidence type="ECO:0000313" key="2">
    <source>
        <dbReference type="EMBL" id="NWJ44984.1"/>
    </source>
</evidence>
<evidence type="ECO:0000313" key="3">
    <source>
        <dbReference type="EMBL" id="WJW66865.1"/>
    </source>
</evidence>
<feature type="transmembrane region" description="Helical" evidence="1">
    <location>
        <begin position="7"/>
        <end position="30"/>
    </location>
</feature>
<evidence type="ECO:0000313" key="4">
    <source>
        <dbReference type="Proteomes" id="UP000521676"/>
    </source>
</evidence>
<dbReference type="EMBL" id="JACATZ010000001">
    <property type="protein sequence ID" value="NWJ44984.1"/>
    <property type="molecule type" value="Genomic_DNA"/>
</dbReference>
<reference evidence="2 4" key="1">
    <citation type="submission" date="2020-06" db="EMBL/GenBank/DDBJ databases">
        <title>Anoxygenic phototrophic Chloroflexota member uses a Type I reaction center.</title>
        <authorList>
            <person name="Tsuji J.M."/>
            <person name="Shaw N.A."/>
            <person name="Nagashima S."/>
            <person name="Venkiteswaran J."/>
            <person name="Schiff S.L."/>
            <person name="Hanada S."/>
            <person name="Tank M."/>
            <person name="Neufeld J.D."/>
        </authorList>
    </citation>
    <scope>NUCLEOTIDE SEQUENCE [LARGE SCALE GENOMIC DNA]</scope>
    <source>
        <strain evidence="2">L227-S17</strain>
    </source>
</reference>
<feature type="transmembrane region" description="Helical" evidence="1">
    <location>
        <begin position="313"/>
        <end position="332"/>
    </location>
</feature>
<dbReference type="AlphaFoldDB" id="A0A8T7LSI2"/>
<feature type="transmembrane region" description="Helical" evidence="1">
    <location>
        <begin position="135"/>
        <end position="158"/>
    </location>
</feature>
<name>A0A8T7LSI2_9CHLR</name>
<gene>
    <name evidence="2" type="ORF">HXX08_03810</name>
    <name evidence="3" type="ORF">OZ401_000110</name>
</gene>
<dbReference type="Proteomes" id="UP001431572">
    <property type="component" value="Chromosome 1"/>
</dbReference>
<reference evidence="3" key="2">
    <citation type="journal article" date="2024" name="Nature">
        <title>Anoxygenic phototroph of the Chloroflexota uses a type I reaction centre.</title>
        <authorList>
            <person name="Tsuji J.M."/>
            <person name="Shaw N.A."/>
            <person name="Nagashima S."/>
            <person name="Venkiteswaran J.J."/>
            <person name="Schiff S.L."/>
            <person name="Watanabe T."/>
            <person name="Fukui M."/>
            <person name="Hanada S."/>
            <person name="Tank M."/>
            <person name="Neufeld J.D."/>
        </authorList>
    </citation>
    <scope>NUCLEOTIDE SEQUENCE</scope>
    <source>
        <strain evidence="3">L227-S17</strain>
    </source>
</reference>
<keyword evidence="5" id="KW-1185">Reference proteome</keyword>
<protein>
    <submittedName>
        <fullName evidence="2">Uncharacterized protein</fullName>
    </submittedName>
</protein>
<proteinExistence type="predicted"/>
<dbReference type="Proteomes" id="UP000521676">
    <property type="component" value="Unassembled WGS sequence"/>
</dbReference>
<keyword evidence="1" id="KW-1133">Transmembrane helix</keyword>
<organism evidence="2 4">
    <name type="scientific">Candidatus Chlorohelix allophototropha</name>
    <dbReference type="NCBI Taxonomy" id="3003348"/>
    <lineage>
        <taxon>Bacteria</taxon>
        <taxon>Bacillati</taxon>
        <taxon>Chloroflexota</taxon>
        <taxon>Chloroflexia</taxon>
        <taxon>Candidatus Chloroheliales</taxon>
        <taxon>Candidatus Chloroheliaceae</taxon>
        <taxon>Candidatus Chlorohelix</taxon>
    </lineage>
</organism>
<keyword evidence="1" id="KW-0812">Transmembrane</keyword>
<evidence type="ECO:0000256" key="1">
    <source>
        <dbReference type="SAM" id="Phobius"/>
    </source>
</evidence>
<dbReference type="EMBL" id="CP128399">
    <property type="protein sequence ID" value="WJW66865.1"/>
    <property type="molecule type" value="Genomic_DNA"/>
</dbReference>
<keyword evidence="1" id="KW-0472">Membrane</keyword>